<dbReference type="InterPro" id="IPR013785">
    <property type="entry name" value="Aldolase_TIM"/>
</dbReference>
<protein>
    <submittedName>
        <fullName evidence="6">Radical SAM protein</fullName>
    </submittedName>
</protein>
<keyword evidence="4" id="KW-0411">Iron-sulfur</keyword>
<organism evidence="6 7">
    <name type="scientific">Candidatus Eubacterium faecipullorum</name>
    <dbReference type="NCBI Taxonomy" id="2838571"/>
    <lineage>
        <taxon>Bacteria</taxon>
        <taxon>Bacillati</taxon>
        <taxon>Bacillota</taxon>
        <taxon>Clostridia</taxon>
        <taxon>Eubacteriales</taxon>
        <taxon>Eubacteriaceae</taxon>
        <taxon>Eubacterium</taxon>
    </lineage>
</organism>
<dbReference type="InterPro" id="IPR058240">
    <property type="entry name" value="rSAM_sf"/>
</dbReference>
<dbReference type="CDD" id="cd01335">
    <property type="entry name" value="Radical_SAM"/>
    <property type="match status" value="1"/>
</dbReference>
<dbReference type="SFLD" id="SFLDG01067">
    <property type="entry name" value="SPASM/twitch_domain_containing"/>
    <property type="match status" value="1"/>
</dbReference>
<comment type="caution">
    <text evidence="6">The sequence shown here is derived from an EMBL/GenBank/DDBJ whole genome shotgun (WGS) entry which is preliminary data.</text>
</comment>
<evidence type="ECO:0000259" key="5">
    <source>
        <dbReference type="PROSITE" id="PS51918"/>
    </source>
</evidence>
<sequence length="473" mass="53966">MPSIKSKALHAIGNGIFKYIYRNPQRNMLRLVKLGKAVAGKMYPESTFTKPIEIITDETNVWHRFLFRGIKEVNADFLRNAVLTFGIDLGLIGTSTLRKKRDELKCNIPWVVLLDPTSACNMKCKGCWAAEYGYKSNLTLDEMRRIIRESKELGTHFFMFTGGEPLIRKNDLITLAKENPDCIFLAFTNATLIDDAFCEQLLACGNFGLALSVEGTEETNDGRRGDGAYKTTMDAMKMLKKHGCLFGTSVCYTSQNYEAVTSDAFYDKMIEAGARYMWFFHYMPVGDNADTSLLLTPEQREHVYRSIRAKRDSKTGKPIFTVDFQNDAEFVGGCIAGGRNYFHVNSEGDVEPCVFIHYSDSNIREKSIMECLNSPLFKEYYKGQPFNKNMLRPCPMLENPQALRKMVARSGAKSTNLIKAESADELCSKCDEYAKSWAPKAKEIWEEKARFKPFTQYYRDTPEGKKNYRPEDY</sequence>
<dbReference type="AlphaFoldDB" id="A0A9D1RC80"/>
<evidence type="ECO:0000313" key="6">
    <source>
        <dbReference type="EMBL" id="HIW84917.1"/>
    </source>
</evidence>
<reference evidence="6" key="1">
    <citation type="journal article" date="2021" name="PeerJ">
        <title>Extensive microbial diversity within the chicken gut microbiome revealed by metagenomics and culture.</title>
        <authorList>
            <person name="Gilroy R."/>
            <person name="Ravi A."/>
            <person name="Getino M."/>
            <person name="Pursley I."/>
            <person name="Horton D.L."/>
            <person name="Alikhan N.F."/>
            <person name="Baker D."/>
            <person name="Gharbi K."/>
            <person name="Hall N."/>
            <person name="Watson M."/>
            <person name="Adriaenssens E.M."/>
            <person name="Foster-Nyarko E."/>
            <person name="Jarju S."/>
            <person name="Secka A."/>
            <person name="Antonio M."/>
            <person name="Oren A."/>
            <person name="Chaudhuri R.R."/>
            <person name="La Ragione R."/>
            <person name="Hildebrand F."/>
            <person name="Pallen M.J."/>
        </authorList>
    </citation>
    <scope>NUCLEOTIDE SEQUENCE</scope>
    <source>
        <strain evidence="6">421</strain>
    </source>
</reference>
<dbReference type="EMBL" id="DXGE01000001">
    <property type="protein sequence ID" value="HIW84917.1"/>
    <property type="molecule type" value="Genomic_DNA"/>
</dbReference>
<dbReference type="Pfam" id="PF13186">
    <property type="entry name" value="SPASM"/>
    <property type="match status" value="1"/>
</dbReference>
<dbReference type="Gene3D" id="3.20.20.70">
    <property type="entry name" value="Aldolase class I"/>
    <property type="match status" value="1"/>
</dbReference>
<dbReference type="PANTHER" id="PTHR43524">
    <property type="entry name" value="RADICAL SAM SUPERFAMILY PROTEIN"/>
    <property type="match status" value="1"/>
</dbReference>
<dbReference type="GO" id="GO:0046872">
    <property type="term" value="F:metal ion binding"/>
    <property type="evidence" value="ECO:0007669"/>
    <property type="project" value="UniProtKB-KW"/>
</dbReference>
<evidence type="ECO:0000256" key="4">
    <source>
        <dbReference type="ARBA" id="ARBA00023014"/>
    </source>
</evidence>
<keyword evidence="1" id="KW-0949">S-adenosyl-L-methionine</keyword>
<dbReference type="PROSITE" id="PS51918">
    <property type="entry name" value="RADICAL_SAM"/>
    <property type="match status" value="1"/>
</dbReference>
<dbReference type="Proteomes" id="UP000824205">
    <property type="component" value="Unassembled WGS sequence"/>
</dbReference>
<dbReference type="PANTHER" id="PTHR43524:SF1">
    <property type="entry name" value="RADICAL SAM SUPERFAMILY PROTEIN"/>
    <property type="match status" value="1"/>
</dbReference>
<dbReference type="Pfam" id="PF04055">
    <property type="entry name" value="Radical_SAM"/>
    <property type="match status" value="1"/>
</dbReference>
<evidence type="ECO:0000256" key="3">
    <source>
        <dbReference type="ARBA" id="ARBA00023004"/>
    </source>
</evidence>
<dbReference type="InterPro" id="IPR007197">
    <property type="entry name" value="rSAM"/>
</dbReference>
<accession>A0A9D1RC80</accession>
<evidence type="ECO:0000313" key="7">
    <source>
        <dbReference type="Proteomes" id="UP000824205"/>
    </source>
</evidence>
<dbReference type="SUPFAM" id="SSF102114">
    <property type="entry name" value="Radical SAM enzymes"/>
    <property type="match status" value="1"/>
</dbReference>
<name>A0A9D1RC80_9FIRM</name>
<dbReference type="SFLD" id="SFLDS00029">
    <property type="entry name" value="Radical_SAM"/>
    <property type="match status" value="1"/>
</dbReference>
<evidence type="ECO:0000256" key="1">
    <source>
        <dbReference type="ARBA" id="ARBA00022691"/>
    </source>
</evidence>
<keyword evidence="2" id="KW-0479">Metal-binding</keyword>
<keyword evidence="3" id="KW-0408">Iron</keyword>
<proteinExistence type="predicted"/>
<dbReference type="GO" id="GO:0051536">
    <property type="term" value="F:iron-sulfur cluster binding"/>
    <property type="evidence" value="ECO:0007669"/>
    <property type="project" value="UniProtKB-KW"/>
</dbReference>
<gene>
    <name evidence="6" type="ORF">IAA48_00310</name>
</gene>
<dbReference type="GO" id="GO:0003824">
    <property type="term" value="F:catalytic activity"/>
    <property type="evidence" value="ECO:0007669"/>
    <property type="project" value="InterPro"/>
</dbReference>
<feature type="domain" description="Radical SAM core" evidence="5">
    <location>
        <begin position="106"/>
        <end position="314"/>
    </location>
</feature>
<evidence type="ECO:0000256" key="2">
    <source>
        <dbReference type="ARBA" id="ARBA00022723"/>
    </source>
</evidence>
<dbReference type="CDD" id="cd21128">
    <property type="entry name" value="SPASM_rSAM"/>
    <property type="match status" value="1"/>
</dbReference>
<dbReference type="InterPro" id="IPR023885">
    <property type="entry name" value="4Fe4S-binding_SPASM_dom"/>
</dbReference>
<reference evidence="6" key="2">
    <citation type="submission" date="2021-04" db="EMBL/GenBank/DDBJ databases">
        <authorList>
            <person name="Gilroy R."/>
        </authorList>
    </citation>
    <scope>NUCLEOTIDE SEQUENCE</scope>
    <source>
        <strain evidence="6">421</strain>
    </source>
</reference>